<name>A0AB37UBE7_9CYAN</name>
<keyword evidence="3" id="KW-1185">Reference proteome</keyword>
<evidence type="ECO:0000313" key="2">
    <source>
        <dbReference type="EMBL" id="RUT03353.1"/>
    </source>
</evidence>
<feature type="compositionally biased region" description="Basic and acidic residues" evidence="1">
    <location>
        <begin position="23"/>
        <end position="36"/>
    </location>
</feature>
<gene>
    <name evidence="2" type="ORF">DSM107010_60400</name>
</gene>
<protein>
    <submittedName>
        <fullName evidence="2">Uncharacterized protein</fullName>
    </submittedName>
</protein>
<dbReference type="AlphaFoldDB" id="A0AB37UBE7"/>
<organism evidence="2 3">
    <name type="scientific">Chroococcidiopsis cubana SAG 39.79</name>
    <dbReference type="NCBI Taxonomy" id="388085"/>
    <lineage>
        <taxon>Bacteria</taxon>
        <taxon>Bacillati</taxon>
        <taxon>Cyanobacteriota</taxon>
        <taxon>Cyanophyceae</taxon>
        <taxon>Chroococcidiopsidales</taxon>
        <taxon>Chroococcidiopsidaceae</taxon>
        <taxon>Chroococcidiopsis</taxon>
    </lineage>
</organism>
<accession>A0AB37UBE7</accession>
<dbReference type="Proteomes" id="UP000282574">
    <property type="component" value="Unassembled WGS sequence"/>
</dbReference>
<feature type="region of interest" description="Disordered" evidence="1">
    <location>
        <begin position="23"/>
        <end position="49"/>
    </location>
</feature>
<dbReference type="EMBL" id="RSCK01000098">
    <property type="protein sequence ID" value="RUT03353.1"/>
    <property type="molecule type" value="Genomic_DNA"/>
</dbReference>
<comment type="caution">
    <text evidence="2">The sequence shown here is derived from an EMBL/GenBank/DDBJ whole genome shotgun (WGS) entry which is preliminary data.</text>
</comment>
<evidence type="ECO:0000256" key="1">
    <source>
        <dbReference type="SAM" id="MobiDB-lite"/>
    </source>
</evidence>
<evidence type="ECO:0000313" key="3">
    <source>
        <dbReference type="Proteomes" id="UP000282574"/>
    </source>
</evidence>
<proteinExistence type="predicted"/>
<sequence length="49" mass="6245">MSQILEQPIHPQRGWEYLRASEMRRRPRPEHEEANVHEQQQWKKKWRRP</sequence>
<reference evidence="2 3" key="1">
    <citation type="journal article" date="2019" name="Genome Biol. Evol.">
        <title>Day and night: Metabolic profiles and evolutionary relationships of six axenic non-marine cyanobacteria.</title>
        <authorList>
            <person name="Will S.E."/>
            <person name="Henke P."/>
            <person name="Boedeker C."/>
            <person name="Huang S."/>
            <person name="Brinkmann H."/>
            <person name="Rohde M."/>
            <person name="Jarek M."/>
            <person name="Friedl T."/>
            <person name="Seufert S."/>
            <person name="Schumacher M."/>
            <person name="Overmann J."/>
            <person name="Neumann-Schaal M."/>
            <person name="Petersen J."/>
        </authorList>
    </citation>
    <scope>NUCLEOTIDE SEQUENCE [LARGE SCALE GENOMIC DNA]</scope>
    <source>
        <strain evidence="2 3">SAG 39.79</strain>
    </source>
</reference>